<gene>
    <name evidence="1" type="ordered locus">RB7221</name>
</gene>
<organism evidence="1 2">
    <name type="scientific">Rhodopirellula baltica (strain DSM 10527 / NCIMB 13988 / SH1)</name>
    <dbReference type="NCBI Taxonomy" id="243090"/>
    <lineage>
        <taxon>Bacteria</taxon>
        <taxon>Pseudomonadati</taxon>
        <taxon>Planctomycetota</taxon>
        <taxon>Planctomycetia</taxon>
        <taxon>Pirellulales</taxon>
        <taxon>Pirellulaceae</taxon>
        <taxon>Rhodopirellula</taxon>
    </lineage>
</organism>
<reference evidence="1 2" key="1">
    <citation type="journal article" date="2003" name="Proc. Natl. Acad. Sci. U.S.A.">
        <title>Complete genome sequence of the marine planctomycete Pirellula sp. strain 1.</title>
        <authorList>
            <person name="Gloeckner F.O."/>
            <person name="Kube M."/>
            <person name="Bauer M."/>
            <person name="Teeling H."/>
            <person name="Lombardot T."/>
            <person name="Ludwig W."/>
            <person name="Gade D."/>
            <person name="Beck A."/>
            <person name="Borzym K."/>
            <person name="Heitmann K."/>
            <person name="Rabus R."/>
            <person name="Schlesner H."/>
            <person name="Amann R."/>
            <person name="Reinhardt R."/>
        </authorList>
    </citation>
    <scope>NUCLEOTIDE SEQUENCE [LARGE SCALE GENOMIC DNA]</scope>
    <source>
        <strain evidence="2">DSM 10527 / NCIMB 13988 / SH1</strain>
    </source>
</reference>
<sequence>MMGEWSRMRNGLDWACGIVRSPHVSRIIGAEFESTTGQWQEFRRERLGFAIRFRHCASVGLAASQRSADRLGERETVKVASFPLKNGEFLPCTAGKPRLLANSPRHLPLAIYLLSAPAVHPHLCPPSDYSV</sequence>
<dbReference type="KEGG" id="rba:RB7221"/>
<name>Q7UP14_RHOBA</name>
<protein>
    <submittedName>
        <fullName evidence="1">Uncharacterized protein</fullName>
    </submittedName>
</protein>
<dbReference type="EnsemblBacteria" id="CAD75251">
    <property type="protein sequence ID" value="CAD75251"/>
    <property type="gene ID" value="RB7221"/>
</dbReference>
<dbReference type="STRING" id="243090.RB7221"/>
<dbReference type="HOGENOM" id="CLU_1925922_0_0_0"/>
<proteinExistence type="predicted"/>
<dbReference type="Proteomes" id="UP000001025">
    <property type="component" value="Chromosome"/>
</dbReference>
<dbReference type="InParanoid" id="Q7UP14"/>
<accession>Q7UP14</accession>
<dbReference type="AlphaFoldDB" id="Q7UP14"/>
<dbReference type="EMBL" id="BX294145">
    <property type="protein sequence ID" value="CAD75251.1"/>
    <property type="molecule type" value="Genomic_DNA"/>
</dbReference>
<evidence type="ECO:0000313" key="1">
    <source>
        <dbReference type="EMBL" id="CAD75251.1"/>
    </source>
</evidence>
<evidence type="ECO:0000313" key="2">
    <source>
        <dbReference type="Proteomes" id="UP000001025"/>
    </source>
</evidence>
<keyword evidence="2" id="KW-1185">Reference proteome</keyword>